<proteinExistence type="predicted"/>
<dbReference type="Proteomes" id="UP000078084">
    <property type="component" value="Unassembled WGS sequence"/>
</dbReference>
<reference evidence="2 3" key="1">
    <citation type="submission" date="2015-04" db="EMBL/GenBank/DDBJ databases">
        <title>Genome sequence of Kerstersia gyiorum CG1.</title>
        <authorList>
            <person name="Greninger A.L."/>
            <person name="Kozyreva V."/>
            <person name="Chaturvedi V."/>
        </authorList>
    </citation>
    <scope>NUCLEOTIDE SEQUENCE [LARGE SCALE GENOMIC DNA]</scope>
    <source>
        <strain evidence="2 3">CG1</strain>
    </source>
</reference>
<evidence type="ECO:0000313" key="3">
    <source>
        <dbReference type="Proteomes" id="UP000078084"/>
    </source>
</evidence>
<feature type="transmembrane region" description="Helical" evidence="1">
    <location>
        <begin position="12"/>
        <end position="34"/>
    </location>
</feature>
<organism evidence="2 3">
    <name type="scientific">Kerstersia gyiorum</name>
    <dbReference type="NCBI Taxonomy" id="206506"/>
    <lineage>
        <taxon>Bacteria</taxon>
        <taxon>Pseudomonadati</taxon>
        <taxon>Pseudomonadota</taxon>
        <taxon>Betaproteobacteria</taxon>
        <taxon>Burkholderiales</taxon>
        <taxon>Alcaligenaceae</taxon>
        <taxon>Kerstersia</taxon>
    </lineage>
</organism>
<evidence type="ECO:0000313" key="2">
    <source>
        <dbReference type="EMBL" id="KKO70790.1"/>
    </source>
</evidence>
<evidence type="ECO:0000256" key="1">
    <source>
        <dbReference type="SAM" id="Phobius"/>
    </source>
</evidence>
<keyword evidence="1" id="KW-0472">Membrane</keyword>
<sequence length="181" mass="19487">MTLIEAKRRVLLAVFLGLAFQLITLSLLIIGLLASLTELPFQSPGAFNTFFTGLANFASRILSNWPGALYLAPIAPRYYPGQLDGNLAIALTILALAGATAIRNWGTRLHRSVKAVERQNRSCNWQQTARYPTTSVNVGQNFGTISIASPPAKDWSSRPVGIVLLAIVAGVAVEILVSVIK</sequence>
<keyword evidence="1" id="KW-0812">Transmembrane</keyword>
<gene>
    <name evidence="2" type="ORF">AAV32_14985</name>
</gene>
<dbReference type="STRING" id="206506.AAV32_14985"/>
<feature type="transmembrane region" description="Helical" evidence="1">
    <location>
        <begin position="160"/>
        <end position="180"/>
    </location>
</feature>
<protein>
    <submittedName>
        <fullName evidence="2">Uncharacterized protein</fullName>
    </submittedName>
</protein>
<dbReference type="AlphaFoldDB" id="A0A171KPH3"/>
<name>A0A171KPH3_9BURK</name>
<keyword evidence="1" id="KW-1133">Transmembrane helix</keyword>
<dbReference type="EMBL" id="LBNE01000012">
    <property type="protein sequence ID" value="KKO70790.1"/>
    <property type="molecule type" value="Genomic_DNA"/>
</dbReference>
<feature type="transmembrane region" description="Helical" evidence="1">
    <location>
        <begin position="87"/>
        <end position="105"/>
    </location>
</feature>
<comment type="caution">
    <text evidence="2">The sequence shown here is derived from an EMBL/GenBank/DDBJ whole genome shotgun (WGS) entry which is preliminary data.</text>
</comment>
<accession>A0A171KPH3</accession>
<keyword evidence="3" id="KW-1185">Reference proteome</keyword>